<comment type="caution">
    <text evidence="1">The sequence shown here is derived from an EMBL/GenBank/DDBJ whole genome shotgun (WGS) entry which is preliminary data.</text>
</comment>
<organism evidence="1 2">
    <name type="scientific">Cherax quadricarinatus</name>
    <name type="common">Australian red claw crayfish</name>
    <dbReference type="NCBI Taxonomy" id="27406"/>
    <lineage>
        <taxon>Eukaryota</taxon>
        <taxon>Metazoa</taxon>
        <taxon>Ecdysozoa</taxon>
        <taxon>Arthropoda</taxon>
        <taxon>Crustacea</taxon>
        <taxon>Multicrustacea</taxon>
        <taxon>Malacostraca</taxon>
        <taxon>Eumalacostraca</taxon>
        <taxon>Eucarida</taxon>
        <taxon>Decapoda</taxon>
        <taxon>Pleocyemata</taxon>
        <taxon>Astacidea</taxon>
        <taxon>Parastacoidea</taxon>
        <taxon>Parastacidae</taxon>
        <taxon>Cherax</taxon>
    </lineage>
</organism>
<keyword evidence="2" id="KW-1185">Reference proteome</keyword>
<proteinExistence type="predicted"/>
<gene>
    <name evidence="1" type="ORF">OTU49_006495</name>
</gene>
<dbReference type="Proteomes" id="UP001445076">
    <property type="component" value="Unassembled WGS sequence"/>
</dbReference>
<evidence type="ECO:0000313" key="1">
    <source>
        <dbReference type="EMBL" id="KAK8733161.1"/>
    </source>
</evidence>
<accession>A0AAW0X1S7</accession>
<name>A0AAW0X1S7_CHEQU</name>
<evidence type="ECO:0000313" key="2">
    <source>
        <dbReference type="Proteomes" id="UP001445076"/>
    </source>
</evidence>
<protein>
    <submittedName>
        <fullName evidence="1">Uncharacterized protein</fullName>
    </submittedName>
</protein>
<sequence length="190" mass="21564">MTSLCSATKFLLLTYSQMQCWLLLLWWWCAHLVTGAVAKGGVYLETFQSGVWKVPEDTLHNLTLSLGFNATEVICDHGSDLKEAQLVVTVVPDKEWKLDFVDTNVNFTAEEVCEEVNKSLTFSGYYWGVTRLTFLLTHNDLDPYFTNSTLLRDDLMITVDRKSLTLDRFMISCGSVLILFNNINMGAQLN</sequence>
<dbReference type="EMBL" id="JARKIK010000054">
    <property type="protein sequence ID" value="KAK8733161.1"/>
    <property type="molecule type" value="Genomic_DNA"/>
</dbReference>
<dbReference type="AlphaFoldDB" id="A0AAW0X1S7"/>
<reference evidence="1 2" key="1">
    <citation type="journal article" date="2024" name="BMC Genomics">
        <title>Genome assembly of redclaw crayfish (Cherax quadricarinatus) provides insights into its immune adaptation and hypoxia tolerance.</title>
        <authorList>
            <person name="Liu Z."/>
            <person name="Zheng J."/>
            <person name="Li H."/>
            <person name="Fang K."/>
            <person name="Wang S."/>
            <person name="He J."/>
            <person name="Zhou D."/>
            <person name="Weng S."/>
            <person name="Chi M."/>
            <person name="Gu Z."/>
            <person name="He J."/>
            <person name="Li F."/>
            <person name="Wang M."/>
        </authorList>
    </citation>
    <scope>NUCLEOTIDE SEQUENCE [LARGE SCALE GENOMIC DNA]</scope>
    <source>
        <strain evidence="1">ZL_2023a</strain>
    </source>
</reference>
<feature type="non-terminal residue" evidence="1">
    <location>
        <position position="190"/>
    </location>
</feature>